<feature type="chain" id="PRO_5012201868" description="Tannase/feruloyl esterase family alpha/beta hydrolase" evidence="8">
    <location>
        <begin position="22"/>
        <end position="497"/>
    </location>
</feature>
<accession>A0A2A5WTH0</accession>
<keyword evidence="3" id="KW-0479">Metal-binding</keyword>
<dbReference type="EMBL" id="NTKD01000019">
    <property type="protein sequence ID" value="PDH39779.1"/>
    <property type="molecule type" value="Genomic_DNA"/>
</dbReference>
<dbReference type="AlphaFoldDB" id="A0A2A5WTH0"/>
<evidence type="ECO:0000256" key="2">
    <source>
        <dbReference type="ARBA" id="ARBA00022487"/>
    </source>
</evidence>
<keyword evidence="6" id="KW-0106">Calcium</keyword>
<name>A0A2A5WTH0_9GAMM</name>
<organism evidence="9 10">
    <name type="scientific">OM182 bacterium MED-G24</name>
    <dbReference type="NCBI Taxonomy" id="1986255"/>
    <lineage>
        <taxon>Bacteria</taxon>
        <taxon>Pseudomonadati</taxon>
        <taxon>Pseudomonadota</taxon>
        <taxon>Gammaproteobacteria</taxon>
        <taxon>OMG group</taxon>
        <taxon>OM182 clade</taxon>
    </lineage>
</organism>
<evidence type="ECO:0000256" key="7">
    <source>
        <dbReference type="ARBA" id="ARBA00023157"/>
    </source>
</evidence>
<dbReference type="GO" id="GO:0052689">
    <property type="term" value="F:carboxylic ester hydrolase activity"/>
    <property type="evidence" value="ECO:0007669"/>
    <property type="project" value="UniProtKB-KW"/>
</dbReference>
<keyword evidence="2" id="KW-0719">Serine esterase</keyword>
<evidence type="ECO:0000256" key="8">
    <source>
        <dbReference type="SAM" id="SignalP"/>
    </source>
</evidence>
<dbReference type="InterPro" id="IPR011118">
    <property type="entry name" value="Tannase/feruloyl_esterase"/>
</dbReference>
<evidence type="ECO:0000256" key="4">
    <source>
        <dbReference type="ARBA" id="ARBA00022729"/>
    </source>
</evidence>
<evidence type="ECO:0008006" key="11">
    <source>
        <dbReference type="Google" id="ProtNLM"/>
    </source>
</evidence>
<dbReference type="PANTHER" id="PTHR33938">
    <property type="entry name" value="FERULOYL ESTERASE B-RELATED"/>
    <property type="match status" value="1"/>
</dbReference>
<evidence type="ECO:0000256" key="1">
    <source>
        <dbReference type="ARBA" id="ARBA00006249"/>
    </source>
</evidence>
<evidence type="ECO:0000256" key="3">
    <source>
        <dbReference type="ARBA" id="ARBA00022723"/>
    </source>
</evidence>
<dbReference type="Pfam" id="PF07519">
    <property type="entry name" value="Tannase"/>
    <property type="match status" value="1"/>
</dbReference>
<protein>
    <recommendedName>
        <fullName evidence="11">Tannase/feruloyl esterase family alpha/beta hydrolase</fullName>
    </recommendedName>
</protein>
<reference evidence="9 10" key="1">
    <citation type="submission" date="2017-08" db="EMBL/GenBank/DDBJ databases">
        <title>Fine stratification of microbial communities through a metagenomic profile of the photic zone.</title>
        <authorList>
            <person name="Haro-Moreno J.M."/>
            <person name="Lopez-Perez M."/>
            <person name="De La Torre J."/>
            <person name="Picazo A."/>
            <person name="Camacho A."/>
            <person name="Rodriguez-Valera F."/>
        </authorList>
    </citation>
    <scope>NUCLEOTIDE SEQUENCE [LARGE SCALE GENOMIC DNA]</scope>
    <source>
        <strain evidence="9">MED-G24</strain>
    </source>
</reference>
<keyword evidence="5" id="KW-0378">Hydrolase</keyword>
<evidence type="ECO:0000313" key="10">
    <source>
        <dbReference type="Proteomes" id="UP000219327"/>
    </source>
</evidence>
<sequence length="497" mass="54030">MNTKRTIFGILLTLFLTGAHADACFDLYQLTDYQHAVEPGTEVDAAGNVPRHCLVRGVINRAIRFEVRLPLENWNGQFLMLGTGGSSGVIADTRGVLVMGFAASSTDTGHQGIGLEFAEQPEAALDYAFRGVHLAALTSKKIIQRFYDKKISASFYGGCSNGGRQGLIEATRFPGDFDGIVAVAPAFKPIAHGTNWNTMVYRAQQAGPLTADHIQLLDDTSRKSCDALDGVEDGIINDPRQCTKAHYDPTRLLCSKKEDQDPTTCLTPAQLNTVQQHYRGVVDAEGRMISPPLMPGNESGSSWPMWALTGFQNPETGEALMESISQLGAEYHLRSWVYRDQNYDPSTFDILADQHGLGRASAVLDVNTTDYGVFRERGGKVLVVQGWNDYPVRPGGVIEYLAQVEAANGGPERTREFFRLFMVPGMGHCGGGPGAHVFDYVSPLVNWVVEGDAPEELIGGRADGAFTRKHCVFPAIASYQGGNENDAASFRCEAALK</sequence>
<comment type="similarity">
    <text evidence="1">Belongs to the tannase family.</text>
</comment>
<dbReference type="InterPro" id="IPR029058">
    <property type="entry name" value="AB_hydrolase_fold"/>
</dbReference>
<evidence type="ECO:0000256" key="6">
    <source>
        <dbReference type="ARBA" id="ARBA00022837"/>
    </source>
</evidence>
<keyword evidence="4 8" id="KW-0732">Signal</keyword>
<gene>
    <name evidence="9" type="ORF">CNE99_04855</name>
</gene>
<dbReference type="SUPFAM" id="SSF53474">
    <property type="entry name" value="alpha/beta-Hydrolases"/>
    <property type="match status" value="1"/>
</dbReference>
<proteinExistence type="inferred from homology"/>
<evidence type="ECO:0000313" key="9">
    <source>
        <dbReference type="EMBL" id="PDH39779.1"/>
    </source>
</evidence>
<dbReference type="Proteomes" id="UP000219327">
    <property type="component" value="Unassembled WGS sequence"/>
</dbReference>
<evidence type="ECO:0000256" key="5">
    <source>
        <dbReference type="ARBA" id="ARBA00022801"/>
    </source>
</evidence>
<keyword evidence="7" id="KW-1015">Disulfide bond</keyword>
<feature type="signal peptide" evidence="8">
    <location>
        <begin position="1"/>
        <end position="21"/>
    </location>
</feature>
<dbReference type="PANTHER" id="PTHR33938:SF15">
    <property type="entry name" value="FERULOYL ESTERASE B-RELATED"/>
    <property type="match status" value="1"/>
</dbReference>
<dbReference type="GO" id="GO:0046872">
    <property type="term" value="F:metal ion binding"/>
    <property type="evidence" value="ECO:0007669"/>
    <property type="project" value="UniProtKB-KW"/>
</dbReference>
<comment type="caution">
    <text evidence="9">The sequence shown here is derived from an EMBL/GenBank/DDBJ whole genome shotgun (WGS) entry which is preliminary data.</text>
</comment>